<organism evidence="1 2">
    <name type="scientific">Actinorhabdospora filicis</name>
    <dbReference type="NCBI Taxonomy" id="1785913"/>
    <lineage>
        <taxon>Bacteria</taxon>
        <taxon>Bacillati</taxon>
        <taxon>Actinomycetota</taxon>
        <taxon>Actinomycetes</taxon>
        <taxon>Micromonosporales</taxon>
        <taxon>Micromonosporaceae</taxon>
        <taxon>Actinorhabdospora</taxon>
    </lineage>
</organism>
<dbReference type="AlphaFoldDB" id="A0A9W6SGY0"/>
<sequence>MTDERNLNGKIALVAGATRGAGRAIAVELGRLGATVYVTGRTTRARSSEVGRAETIEDTADLVTAAGGTGIAVPTDHLDPAQVRALAARVDADHGRLDVLVNDIWGGEHLLDIAAFGKPMWEQDLDKGLRMLQLSVNTHLITGHGLLELLTRNPGGLHVEITDGTEAGSKEYREHFFYDLAKVIPIRVAWALGHELEKFGGTAMSMTPGFLRSEQMLDGFGVTEETWHDAIPKQEHWGMSETPHYLGRCLAAVAADPDRHRFNKQSRASWELAREYGIDDVDGSRPHWDDYFADFKKTGVSDYDAHR</sequence>
<dbReference type="NCBIfam" id="NF006159">
    <property type="entry name" value="PRK08303.1"/>
    <property type="match status" value="1"/>
</dbReference>
<reference evidence="1" key="1">
    <citation type="submission" date="2023-03" db="EMBL/GenBank/DDBJ databases">
        <title>Actinorhabdospora filicis NBRC 111898.</title>
        <authorList>
            <person name="Ichikawa N."/>
            <person name="Sato H."/>
            <person name="Tonouchi N."/>
        </authorList>
    </citation>
    <scope>NUCLEOTIDE SEQUENCE</scope>
    <source>
        <strain evidence="1">NBRC 111898</strain>
    </source>
</reference>
<name>A0A9W6SGY0_9ACTN</name>
<dbReference type="Gene3D" id="3.40.50.720">
    <property type="entry name" value="NAD(P)-binding Rossmann-like Domain"/>
    <property type="match status" value="1"/>
</dbReference>
<dbReference type="InterPro" id="IPR036291">
    <property type="entry name" value="NAD(P)-bd_dom_sf"/>
</dbReference>
<comment type="caution">
    <text evidence="1">The sequence shown here is derived from an EMBL/GenBank/DDBJ whole genome shotgun (WGS) entry which is preliminary data.</text>
</comment>
<protein>
    <submittedName>
        <fullName evidence="1">Short-chain dehydrogenase</fullName>
    </submittedName>
</protein>
<dbReference type="EMBL" id="BSTX01000001">
    <property type="protein sequence ID" value="GLZ76083.1"/>
    <property type="molecule type" value="Genomic_DNA"/>
</dbReference>
<evidence type="ECO:0000313" key="1">
    <source>
        <dbReference type="EMBL" id="GLZ76083.1"/>
    </source>
</evidence>
<keyword evidence="2" id="KW-1185">Reference proteome</keyword>
<dbReference type="PRINTS" id="PR00081">
    <property type="entry name" value="GDHRDH"/>
</dbReference>
<dbReference type="SUPFAM" id="SSF51735">
    <property type="entry name" value="NAD(P)-binding Rossmann-fold domains"/>
    <property type="match status" value="1"/>
</dbReference>
<accession>A0A9W6SGY0</accession>
<proteinExistence type="predicted"/>
<dbReference type="RefSeq" id="WP_285661282.1">
    <property type="nucleotide sequence ID" value="NZ_BSTX01000001.1"/>
</dbReference>
<dbReference type="PANTHER" id="PTHR44147">
    <property type="entry name" value="DEHYDROGENASE/REDUCTASE SDR FAMILY MEMBER 1"/>
    <property type="match status" value="1"/>
</dbReference>
<gene>
    <name evidence="1" type="ORF">Afil01_08900</name>
</gene>
<dbReference type="Pfam" id="PF00106">
    <property type="entry name" value="adh_short"/>
    <property type="match status" value="1"/>
</dbReference>
<evidence type="ECO:0000313" key="2">
    <source>
        <dbReference type="Proteomes" id="UP001165079"/>
    </source>
</evidence>
<dbReference type="PANTHER" id="PTHR44147:SF2">
    <property type="entry name" value="DEHYDROGENASE_REDUCTASE SDR FAMILY MEMBER 1"/>
    <property type="match status" value="1"/>
</dbReference>
<dbReference type="Proteomes" id="UP001165079">
    <property type="component" value="Unassembled WGS sequence"/>
</dbReference>
<dbReference type="InterPro" id="IPR002347">
    <property type="entry name" value="SDR_fam"/>
</dbReference>